<evidence type="ECO:0000256" key="3">
    <source>
        <dbReference type="ARBA" id="ARBA00022917"/>
    </source>
</evidence>
<keyword evidence="7" id="KW-1185">Reference proteome</keyword>
<dbReference type="AlphaFoldDB" id="A0A4R6SHA1"/>
<dbReference type="InterPro" id="IPR057335">
    <property type="entry name" value="Beta-barrel_SelB"/>
</dbReference>
<dbReference type="SUPFAM" id="SSF50447">
    <property type="entry name" value="Translation proteins"/>
    <property type="match status" value="1"/>
</dbReference>
<dbReference type="InterPro" id="IPR036388">
    <property type="entry name" value="WH-like_DNA-bd_sf"/>
</dbReference>
<keyword evidence="4" id="KW-0547">Nucleotide-binding</keyword>
<dbReference type="InterPro" id="IPR027417">
    <property type="entry name" value="P-loop_NTPase"/>
</dbReference>
<dbReference type="SUPFAM" id="SSF52540">
    <property type="entry name" value="P-loop containing nucleoside triphosphate hydrolases"/>
    <property type="match status" value="1"/>
</dbReference>
<sequence>MRVIATAGHVDHGKSTLVRALTGMEPDRWAEERRRGLTIGLGYVWTDLDGERVAFVDVPGHERFVPTMLAGVGPVPAVLFVVAADGGWMPQTSEHLAVLDAFGVRHGLLAITRADLADPEPARADALERIAATSLGTVESVAVSAVTGAGLAELRAALRRLTLPDADPDADVRLWVDRVFSVSGAGTVVTGTLAAGSIAVGDKFALPAGHTAIARSVQSLGEPVEAAAAVARVAVNLRGVEAGQLARGSALLTPGAWDHTDTIDVRLTKPARLPSELVLHIGSAAVPVRVRALDPRAARLQLRSPLPLRIGDRVVLRDPGQHAIAAGADVLDLDPPPLRRSGAAARRAAALADVTDPARFLVAQHGFRHADQLRRAGLTPPSEPFVGDWHVDPDALRDRIERAAPALDAWLSEHPLRPGMPLETLAGRLDLPDVALAAPIVERAGLAVSGGLVRKEPDRALPAALTRAIDQVRAQLADDPFAAPDVERLRELGLGVAELAAAERAGFVTRVTDTVVLLPDAPDRAMAVLQALDQPFSVSAARMALGTSRRVAVPLLELLDRIGRTRRDALGNRTCVIAPE</sequence>
<dbReference type="Gene3D" id="1.10.10.2770">
    <property type="match status" value="1"/>
</dbReference>
<gene>
    <name evidence="6" type="ORF">EV186_102854</name>
</gene>
<dbReference type="InterPro" id="IPR004535">
    <property type="entry name" value="Transl_elong_SelB"/>
</dbReference>
<proteinExistence type="predicted"/>
<dbReference type="Gene3D" id="1.10.10.10">
    <property type="entry name" value="Winged helix-like DNA-binding domain superfamily/Winged helix DNA-binding domain"/>
    <property type="match status" value="1"/>
</dbReference>
<evidence type="ECO:0000256" key="1">
    <source>
        <dbReference type="ARBA" id="ARBA00004496"/>
    </source>
</evidence>
<dbReference type="GO" id="GO:0001514">
    <property type="term" value="P:selenocysteine incorporation"/>
    <property type="evidence" value="ECO:0007669"/>
    <property type="project" value="InterPro"/>
</dbReference>
<dbReference type="InterPro" id="IPR015191">
    <property type="entry name" value="SelB_WHD4"/>
</dbReference>
<dbReference type="InterPro" id="IPR050055">
    <property type="entry name" value="EF-Tu_GTPase"/>
</dbReference>
<dbReference type="GO" id="GO:0003746">
    <property type="term" value="F:translation elongation factor activity"/>
    <property type="evidence" value="ECO:0007669"/>
    <property type="project" value="UniProtKB-KW"/>
</dbReference>
<dbReference type="PANTHER" id="PTHR43721">
    <property type="entry name" value="ELONGATION FACTOR TU-RELATED"/>
    <property type="match status" value="1"/>
</dbReference>
<evidence type="ECO:0000256" key="4">
    <source>
        <dbReference type="ARBA" id="ARBA00023134"/>
    </source>
</evidence>
<dbReference type="EMBL" id="SNXZ01000002">
    <property type="protein sequence ID" value="TDQ00987.1"/>
    <property type="molecule type" value="Genomic_DNA"/>
</dbReference>
<dbReference type="Pfam" id="PF00009">
    <property type="entry name" value="GTP_EFTU"/>
    <property type="match status" value="1"/>
</dbReference>
<dbReference type="PANTHER" id="PTHR43721:SF22">
    <property type="entry name" value="ELONGATION FACTOR TU, MITOCHONDRIAL"/>
    <property type="match status" value="1"/>
</dbReference>
<dbReference type="InterPro" id="IPR000795">
    <property type="entry name" value="T_Tr_GTP-bd_dom"/>
</dbReference>
<protein>
    <submittedName>
        <fullName evidence="6">Selenocysteine-specific elongation factor</fullName>
    </submittedName>
</protein>
<dbReference type="Pfam" id="PF25461">
    <property type="entry name" value="Beta-barrel_SelB"/>
    <property type="match status" value="1"/>
</dbReference>
<keyword evidence="2" id="KW-0963">Cytoplasm</keyword>
<keyword evidence="4" id="KW-0342">GTP-binding</keyword>
<keyword evidence="6" id="KW-0251">Elongation factor</keyword>
<evidence type="ECO:0000313" key="7">
    <source>
        <dbReference type="Proteomes" id="UP000295444"/>
    </source>
</evidence>
<dbReference type="GO" id="GO:0005829">
    <property type="term" value="C:cytosol"/>
    <property type="evidence" value="ECO:0007669"/>
    <property type="project" value="TreeGrafter"/>
</dbReference>
<dbReference type="GO" id="GO:0005525">
    <property type="term" value="F:GTP binding"/>
    <property type="evidence" value="ECO:0007669"/>
    <property type="project" value="UniProtKB-KW"/>
</dbReference>
<dbReference type="Proteomes" id="UP000295444">
    <property type="component" value="Unassembled WGS sequence"/>
</dbReference>
<evidence type="ECO:0000256" key="2">
    <source>
        <dbReference type="ARBA" id="ARBA00022490"/>
    </source>
</evidence>
<organism evidence="6 7">
    <name type="scientific">Labedaea rhizosphaerae</name>
    <dbReference type="NCBI Taxonomy" id="598644"/>
    <lineage>
        <taxon>Bacteria</taxon>
        <taxon>Bacillati</taxon>
        <taxon>Actinomycetota</taxon>
        <taxon>Actinomycetes</taxon>
        <taxon>Pseudonocardiales</taxon>
        <taxon>Pseudonocardiaceae</taxon>
        <taxon>Labedaea</taxon>
    </lineage>
</organism>
<dbReference type="NCBIfam" id="TIGR00475">
    <property type="entry name" value="selB"/>
    <property type="match status" value="1"/>
</dbReference>
<evidence type="ECO:0000259" key="5">
    <source>
        <dbReference type="PROSITE" id="PS51722"/>
    </source>
</evidence>
<dbReference type="PROSITE" id="PS51722">
    <property type="entry name" value="G_TR_2"/>
    <property type="match status" value="1"/>
</dbReference>
<dbReference type="Pfam" id="PF09107">
    <property type="entry name" value="WHD_3rd_SelB"/>
    <property type="match status" value="1"/>
</dbReference>
<dbReference type="RefSeq" id="WP_133849627.1">
    <property type="nucleotide sequence ID" value="NZ_SNXZ01000002.1"/>
</dbReference>
<keyword evidence="3" id="KW-0648">Protein biosynthesis</keyword>
<comment type="caution">
    <text evidence="6">The sequence shown here is derived from an EMBL/GenBank/DDBJ whole genome shotgun (WGS) entry which is preliminary data.</text>
</comment>
<dbReference type="OrthoDB" id="9803139at2"/>
<feature type="domain" description="Tr-type G" evidence="5">
    <location>
        <begin position="1"/>
        <end position="169"/>
    </location>
</feature>
<dbReference type="Gene3D" id="2.40.30.10">
    <property type="entry name" value="Translation factors"/>
    <property type="match status" value="1"/>
</dbReference>
<dbReference type="GO" id="GO:0003723">
    <property type="term" value="F:RNA binding"/>
    <property type="evidence" value="ECO:0007669"/>
    <property type="project" value="InterPro"/>
</dbReference>
<dbReference type="GO" id="GO:0003924">
    <property type="term" value="F:GTPase activity"/>
    <property type="evidence" value="ECO:0007669"/>
    <property type="project" value="InterPro"/>
</dbReference>
<evidence type="ECO:0000313" key="6">
    <source>
        <dbReference type="EMBL" id="TDQ00987.1"/>
    </source>
</evidence>
<reference evidence="6 7" key="1">
    <citation type="submission" date="2019-03" db="EMBL/GenBank/DDBJ databases">
        <title>Genomic Encyclopedia of Type Strains, Phase IV (KMG-IV): sequencing the most valuable type-strain genomes for metagenomic binning, comparative biology and taxonomic classification.</title>
        <authorList>
            <person name="Goeker M."/>
        </authorList>
    </citation>
    <scope>NUCLEOTIDE SEQUENCE [LARGE SCALE GENOMIC DNA]</scope>
    <source>
        <strain evidence="6 7">DSM 45361</strain>
    </source>
</reference>
<dbReference type="Gene3D" id="3.40.50.300">
    <property type="entry name" value="P-loop containing nucleotide triphosphate hydrolases"/>
    <property type="match status" value="1"/>
</dbReference>
<name>A0A4R6SHA1_LABRH</name>
<dbReference type="CDD" id="cd04171">
    <property type="entry name" value="SelB"/>
    <property type="match status" value="1"/>
</dbReference>
<accession>A0A4R6SHA1</accession>
<comment type="subcellular location">
    <subcellularLocation>
        <location evidence="1">Cytoplasm</location>
    </subcellularLocation>
</comment>
<dbReference type="InterPro" id="IPR009000">
    <property type="entry name" value="Transl_B-barrel_sf"/>
</dbReference>